<dbReference type="InterPro" id="IPR007308">
    <property type="entry name" value="Rtr1/RPAP2_dom"/>
</dbReference>
<dbReference type="GO" id="GO:0008270">
    <property type="term" value="F:zinc ion binding"/>
    <property type="evidence" value="ECO:0007669"/>
    <property type="project" value="UniProtKB-KW"/>
</dbReference>
<evidence type="ECO:0000256" key="10">
    <source>
        <dbReference type="ARBA" id="ARBA00048336"/>
    </source>
</evidence>
<dbReference type="PROSITE" id="PS51479">
    <property type="entry name" value="ZF_RTR1"/>
    <property type="match status" value="1"/>
</dbReference>
<evidence type="ECO:0000256" key="8">
    <source>
        <dbReference type="ARBA" id="ARBA00023242"/>
    </source>
</evidence>
<dbReference type="EMBL" id="CM001887">
    <property type="protein sequence ID" value="EOY34545.1"/>
    <property type="molecule type" value="Genomic_DNA"/>
</dbReference>
<organism evidence="15 16">
    <name type="scientific">Theobroma cacao</name>
    <name type="common">Cacao</name>
    <name type="synonym">Cocoa</name>
    <dbReference type="NCBI Taxonomy" id="3641"/>
    <lineage>
        <taxon>Eukaryota</taxon>
        <taxon>Viridiplantae</taxon>
        <taxon>Streptophyta</taxon>
        <taxon>Embryophyta</taxon>
        <taxon>Tracheophyta</taxon>
        <taxon>Spermatophyta</taxon>
        <taxon>Magnoliopsida</taxon>
        <taxon>eudicotyledons</taxon>
        <taxon>Gunneridae</taxon>
        <taxon>Pentapetalae</taxon>
        <taxon>rosids</taxon>
        <taxon>malvids</taxon>
        <taxon>Malvales</taxon>
        <taxon>Malvaceae</taxon>
        <taxon>Byttnerioideae</taxon>
        <taxon>Theobroma</taxon>
    </lineage>
</organism>
<comment type="similarity">
    <text evidence="2 11 12">Belongs to the RPAP2 family.</text>
</comment>
<dbReference type="eggNOG" id="KOG4780">
    <property type="taxonomic scope" value="Eukaryota"/>
</dbReference>
<dbReference type="PANTHER" id="PTHR14732">
    <property type="entry name" value="RNA POLYMERASE II SUBUNIT B1 CTD PHOSPHATASE RPAP2-RELATED"/>
    <property type="match status" value="1"/>
</dbReference>
<evidence type="ECO:0000313" key="15">
    <source>
        <dbReference type="EMBL" id="EOY34545.1"/>
    </source>
</evidence>
<keyword evidence="16" id="KW-1185">Reference proteome</keyword>
<dbReference type="AlphaFoldDB" id="A0A061GXF8"/>
<evidence type="ECO:0000256" key="5">
    <source>
        <dbReference type="ARBA" id="ARBA00022801"/>
    </source>
</evidence>
<keyword evidence="3 12" id="KW-0479">Metal-binding</keyword>
<feature type="region of interest" description="Disordered" evidence="13">
    <location>
        <begin position="31"/>
        <end position="55"/>
    </location>
</feature>
<dbReference type="Gene3D" id="1.25.40.820">
    <property type="match status" value="1"/>
</dbReference>
<protein>
    <recommendedName>
        <fullName evidence="12">RNA polymerase II subunit B1 CTD phosphatase RPAP2 homolog</fullName>
        <ecNumber evidence="12">3.1.3.16</ecNumber>
    </recommendedName>
</protein>
<keyword evidence="8 12" id="KW-0539">Nucleus</keyword>
<dbReference type="Gramene" id="EOY34545">
    <property type="protein sequence ID" value="EOY34545"/>
    <property type="gene ID" value="TCM_042182"/>
</dbReference>
<dbReference type="GO" id="GO:0005737">
    <property type="term" value="C:cytoplasm"/>
    <property type="evidence" value="ECO:0000318"/>
    <property type="project" value="GO_Central"/>
</dbReference>
<comment type="catalytic activity">
    <reaction evidence="10 12">
        <text>O-phospho-L-threonyl-[protein] + H2O = L-threonyl-[protein] + phosphate</text>
        <dbReference type="Rhea" id="RHEA:47004"/>
        <dbReference type="Rhea" id="RHEA-COMP:11060"/>
        <dbReference type="Rhea" id="RHEA-COMP:11605"/>
        <dbReference type="ChEBI" id="CHEBI:15377"/>
        <dbReference type="ChEBI" id="CHEBI:30013"/>
        <dbReference type="ChEBI" id="CHEBI:43474"/>
        <dbReference type="ChEBI" id="CHEBI:61977"/>
        <dbReference type="EC" id="3.1.3.16"/>
    </reaction>
</comment>
<dbReference type="STRING" id="3641.A0A061GXF8"/>
<comment type="catalytic activity">
    <reaction evidence="9 12">
        <text>O-phospho-L-seryl-[protein] + H2O = L-seryl-[protein] + phosphate</text>
        <dbReference type="Rhea" id="RHEA:20629"/>
        <dbReference type="Rhea" id="RHEA-COMP:9863"/>
        <dbReference type="Rhea" id="RHEA-COMP:11604"/>
        <dbReference type="ChEBI" id="CHEBI:15377"/>
        <dbReference type="ChEBI" id="CHEBI:29999"/>
        <dbReference type="ChEBI" id="CHEBI:43474"/>
        <dbReference type="ChEBI" id="CHEBI:83421"/>
        <dbReference type="EC" id="3.1.3.16"/>
    </reaction>
</comment>
<dbReference type="FunCoup" id="A0A061GXF8">
    <property type="interactions" value="2363"/>
</dbReference>
<dbReference type="OMA" id="WMGPSNA"/>
<evidence type="ECO:0000256" key="12">
    <source>
        <dbReference type="RuleBase" id="RU367080"/>
    </source>
</evidence>
<keyword evidence="5 12" id="KW-0378">Hydrolase</keyword>
<evidence type="ECO:0000259" key="14">
    <source>
        <dbReference type="PROSITE" id="PS51479"/>
    </source>
</evidence>
<feature type="region of interest" description="Disordered" evidence="13">
    <location>
        <begin position="234"/>
        <end position="253"/>
    </location>
</feature>
<evidence type="ECO:0000256" key="9">
    <source>
        <dbReference type="ARBA" id="ARBA00047761"/>
    </source>
</evidence>
<dbReference type="Pfam" id="PF04181">
    <property type="entry name" value="RPAP2_Rtr1"/>
    <property type="match status" value="1"/>
</dbReference>
<evidence type="ECO:0000256" key="2">
    <source>
        <dbReference type="ARBA" id="ARBA00005676"/>
    </source>
</evidence>
<keyword evidence="6 12" id="KW-0862">Zinc</keyword>
<dbReference type="InterPro" id="IPR038534">
    <property type="entry name" value="Rtr1/RPAP2_sf"/>
</dbReference>
<evidence type="ECO:0000256" key="6">
    <source>
        <dbReference type="ARBA" id="ARBA00022833"/>
    </source>
</evidence>
<evidence type="ECO:0000256" key="13">
    <source>
        <dbReference type="SAM" id="MobiDB-lite"/>
    </source>
</evidence>
<dbReference type="InterPro" id="IPR039693">
    <property type="entry name" value="Rtr1/RPAP2"/>
</dbReference>
<comment type="function">
    <text evidence="12">Putative RNA polymerase II subunit B1 C-terminal domain (CTD) phosphatase involved in RNA polymerase II transcription regulation.</text>
</comment>
<reference evidence="15 16" key="1">
    <citation type="journal article" date="2013" name="Genome Biol.">
        <title>The genome sequence of the most widely cultivated cacao type and its use to identify candidate genes regulating pod color.</title>
        <authorList>
            <person name="Motamayor J.C."/>
            <person name="Mockaitis K."/>
            <person name="Schmutz J."/>
            <person name="Haiminen N."/>
            <person name="Iii D.L."/>
            <person name="Cornejo O."/>
            <person name="Findley S.D."/>
            <person name="Zheng P."/>
            <person name="Utro F."/>
            <person name="Royaert S."/>
            <person name="Saski C."/>
            <person name="Jenkins J."/>
            <person name="Podicheti R."/>
            <person name="Zhao M."/>
            <person name="Scheffler B.E."/>
            <person name="Stack J.C."/>
            <person name="Feltus F.A."/>
            <person name="Mustiga G.M."/>
            <person name="Amores F."/>
            <person name="Phillips W."/>
            <person name="Marelli J.P."/>
            <person name="May G.D."/>
            <person name="Shapiro H."/>
            <person name="Ma J."/>
            <person name="Bustamante C.D."/>
            <person name="Schnell R.J."/>
            <person name="Main D."/>
            <person name="Gilbert D."/>
            <person name="Parida L."/>
            <person name="Kuhn D.N."/>
        </authorList>
    </citation>
    <scope>NUCLEOTIDE SEQUENCE [LARGE SCALE GENOMIC DNA]</scope>
    <source>
        <strain evidence="16">cv. Matina 1-6</strain>
    </source>
</reference>
<evidence type="ECO:0000256" key="1">
    <source>
        <dbReference type="ARBA" id="ARBA00004123"/>
    </source>
</evidence>
<dbReference type="HOGENOM" id="CLU_008740_0_0_1"/>
<evidence type="ECO:0000256" key="7">
    <source>
        <dbReference type="ARBA" id="ARBA00022912"/>
    </source>
</evidence>
<dbReference type="GO" id="GO:0005634">
    <property type="term" value="C:nucleus"/>
    <property type="evidence" value="ECO:0000318"/>
    <property type="project" value="GO_Central"/>
</dbReference>
<dbReference type="EC" id="3.1.3.16" evidence="12"/>
<dbReference type="InParanoid" id="A0A061GXF8"/>
<dbReference type="GO" id="GO:0008420">
    <property type="term" value="F:RNA polymerase II CTD heptapeptide repeat phosphatase activity"/>
    <property type="evidence" value="ECO:0000318"/>
    <property type="project" value="GO_Central"/>
</dbReference>
<feature type="domain" description="RTR1-type" evidence="14">
    <location>
        <begin position="86"/>
        <end position="171"/>
    </location>
</feature>
<dbReference type="GO" id="GO:0043175">
    <property type="term" value="F:RNA polymerase core enzyme binding"/>
    <property type="evidence" value="ECO:0007669"/>
    <property type="project" value="UniProtKB-UniRule"/>
</dbReference>
<dbReference type="PANTHER" id="PTHR14732:SF0">
    <property type="entry name" value="RNA POLYMERASE II SUBUNIT B1 CTD PHOSPHATASE RPAP2-RELATED"/>
    <property type="match status" value="1"/>
</dbReference>
<comment type="subcellular location">
    <subcellularLocation>
        <location evidence="1 12">Nucleus</location>
    </subcellularLocation>
</comment>
<sequence length="739" mass="81847">MGLPTTKCQKNPYRNQLFPTLAFAKFNRKPTATLKPPSLQQHSRERLSKKSSSSMAKEQSISVSEAVHKIQLHLLDGIRDEKQLLASGSLISRSDYEDVVTERTISNTCGYPLCANPLPSEPRRKGRYRISLKEHKVYDLQETYMFCSTNCLINSRAFAGSLQEERCSVLNHAKLNDILSLFGDLDLDDNDLGKNGDLGFSNLRIKENEEVKAEDVSLAGPSNAIEGYVPQRELISKPTPPKNNKNKVFDSSSSKLGSKKEEYFVNNELDFAGTIIMNDEYIISKKPGSFKQGDRTKLSSKKEDFVINEMDFTSEIIMNDEYTISKMPSGSKQSCFDSNLKEVEEKGICKDSEDKCVISGSSSALREKDSSIVELPSTKNVYQSGLDTSSAEAEKETHADKAVTSSETVLKSSLKSAGAKKLNRFVTWADKKKADNAGNGNLCEVKEMETMKGDSEISGSAEDGGDDNMLRFVSAEACAMALSKAAEAVASGDSDVTDAVYENGLIILPSLCEVDKEEPMEDGDMLEPETAPVKWPKKPGIPHSDMFNPEDSWFDAPPEGFSLTLSTFATMWNALFEWITSSSLAYIYGRDESFHEEYLSINGREYPRKIALRDGRSSEIKETLASCISRALPAIVTDLRLPIPISTLEQGMGHLIDTISFMEALPAFRMKQWQVIVLLFIDALSVCRIPALTPHMTNGRMLLHKVLDGAQISMEEYEVMKDLIIPLGRAPHFSAQSGA</sequence>
<keyword evidence="4 12" id="KW-0863">Zinc-finger</keyword>
<evidence type="ECO:0000256" key="3">
    <source>
        <dbReference type="ARBA" id="ARBA00022723"/>
    </source>
</evidence>
<evidence type="ECO:0000256" key="11">
    <source>
        <dbReference type="PROSITE-ProRule" id="PRU00812"/>
    </source>
</evidence>
<name>A0A061GXF8_THECC</name>
<evidence type="ECO:0000256" key="4">
    <source>
        <dbReference type="ARBA" id="ARBA00022771"/>
    </source>
</evidence>
<dbReference type="Proteomes" id="UP000026915">
    <property type="component" value="Chromosome 9"/>
</dbReference>
<gene>
    <name evidence="15" type="ORF">TCM_042182</name>
</gene>
<proteinExistence type="inferred from homology"/>
<evidence type="ECO:0000313" key="16">
    <source>
        <dbReference type="Proteomes" id="UP000026915"/>
    </source>
</evidence>
<keyword evidence="7 12" id="KW-0904">Protein phosphatase</keyword>
<accession>A0A061GXF8</accession>